<name>A0A1I0WIR8_9CLOT</name>
<dbReference type="InterPro" id="IPR018076">
    <property type="entry name" value="T2SS_GspF_dom"/>
</dbReference>
<evidence type="ECO:0000256" key="6">
    <source>
        <dbReference type="ARBA" id="ARBA00023136"/>
    </source>
</evidence>
<dbReference type="Pfam" id="PF00482">
    <property type="entry name" value="T2SSF"/>
    <property type="match status" value="2"/>
</dbReference>
<dbReference type="PRINTS" id="PR00812">
    <property type="entry name" value="BCTERIALGSPF"/>
</dbReference>
<keyword evidence="10" id="KW-1185">Reference proteome</keyword>
<protein>
    <submittedName>
        <fullName evidence="9">Type II secretion system protein F (GspF)</fullName>
    </submittedName>
</protein>
<dbReference type="STRING" id="84698.SAMN04488528_100594"/>
<evidence type="ECO:0000256" key="1">
    <source>
        <dbReference type="ARBA" id="ARBA00004651"/>
    </source>
</evidence>
<keyword evidence="6 7" id="KW-0472">Membrane</keyword>
<evidence type="ECO:0000256" key="2">
    <source>
        <dbReference type="ARBA" id="ARBA00005745"/>
    </source>
</evidence>
<evidence type="ECO:0000256" key="5">
    <source>
        <dbReference type="ARBA" id="ARBA00022989"/>
    </source>
</evidence>
<feature type="domain" description="Type II secretion system protein GspF" evidence="8">
    <location>
        <begin position="67"/>
        <end position="187"/>
    </location>
</feature>
<dbReference type="InterPro" id="IPR003004">
    <property type="entry name" value="GspF/PilC"/>
</dbReference>
<evidence type="ECO:0000313" key="10">
    <source>
        <dbReference type="Proteomes" id="UP000198619"/>
    </source>
</evidence>
<evidence type="ECO:0000259" key="8">
    <source>
        <dbReference type="Pfam" id="PF00482"/>
    </source>
</evidence>
<keyword evidence="5 7" id="KW-1133">Transmembrane helix</keyword>
<feature type="transmembrane region" description="Helical" evidence="7">
    <location>
        <begin position="359"/>
        <end position="380"/>
    </location>
</feature>
<evidence type="ECO:0000256" key="7">
    <source>
        <dbReference type="SAM" id="Phobius"/>
    </source>
</evidence>
<sequence length="386" mass="45429">MSSEFLKYDYKILKHNGDIIKNTFQGNEDEFKKCIKGEDGYLIDYKIKKQRNRSKKILTDKSMYIICKNLYVQIKSGLNIKYAFKNLSEMNLNKDIKNIFENLYKSVLTGTSIKESMVNLSLPREFIVMMGAGETSGTMEDVLKKLTEFYMHRWKTKKTIINRITYPLLLLIIFNIMILIIFSKILPKFNNISEYKISNNVRWIFEISNFINQHMVLTIIINIALYYVCYKFIRNITLNRIPILKKYVEKYYYLSFFSTFEILHDTGIKYDEILLICSEAVGNKELEEAAKEIRLNILRGHGLTESFIYSNKFPQIINNILNNGENCGDLTSSLELINEIYKEEFLDTLDRLIKFIEPFIILTIAFIVGMFLVKIMVPIMNSFYEI</sequence>
<dbReference type="RefSeq" id="WP_090039183.1">
    <property type="nucleotide sequence ID" value="NZ_FOKI01000005.1"/>
</dbReference>
<comment type="similarity">
    <text evidence="2">Belongs to the GSP F family.</text>
</comment>
<reference evidence="9 10" key="1">
    <citation type="submission" date="2016-10" db="EMBL/GenBank/DDBJ databases">
        <authorList>
            <person name="de Groot N.N."/>
        </authorList>
    </citation>
    <scope>NUCLEOTIDE SEQUENCE [LARGE SCALE GENOMIC DNA]</scope>
    <source>
        <strain evidence="9 10">DSM 12271</strain>
    </source>
</reference>
<feature type="transmembrane region" description="Helical" evidence="7">
    <location>
        <begin position="210"/>
        <end position="230"/>
    </location>
</feature>
<dbReference type="PANTHER" id="PTHR30012:SF0">
    <property type="entry name" value="TYPE II SECRETION SYSTEM PROTEIN F-RELATED"/>
    <property type="match status" value="1"/>
</dbReference>
<dbReference type="PANTHER" id="PTHR30012">
    <property type="entry name" value="GENERAL SECRETION PATHWAY PROTEIN"/>
    <property type="match status" value="1"/>
</dbReference>
<accession>A0A1I0WIR8</accession>
<dbReference type="GO" id="GO:0005886">
    <property type="term" value="C:plasma membrane"/>
    <property type="evidence" value="ECO:0007669"/>
    <property type="project" value="UniProtKB-SubCell"/>
</dbReference>
<dbReference type="EMBL" id="FOKI01000005">
    <property type="protein sequence ID" value="SFA88020.1"/>
    <property type="molecule type" value="Genomic_DNA"/>
</dbReference>
<evidence type="ECO:0000256" key="4">
    <source>
        <dbReference type="ARBA" id="ARBA00022692"/>
    </source>
</evidence>
<dbReference type="OrthoDB" id="9805682at2"/>
<feature type="domain" description="Type II secretion system protein GspF" evidence="8">
    <location>
        <begin position="259"/>
        <end position="378"/>
    </location>
</feature>
<proteinExistence type="inferred from homology"/>
<dbReference type="Gene3D" id="1.20.81.30">
    <property type="entry name" value="Type II secretion system (T2SS), domain F"/>
    <property type="match status" value="2"/>
</dbReference>
<organism evidence="9 10">
    <name type="scientific">Clostridium frigidicarnis</name>
    <dbReference type="NCBI Taxonomy" id="84698"/>
    <lineage>
        <taxon>Bacteria</taxon>
        <taxon>Bacillati</taxon>
        <taxon>Bacillota</taxon>
        <taxon>Clostridia</taxon>
        <taxon>Eubacteriales</taxon>
        <taxon>Clostridiaceae</taxon>
        <taxon>Clostridium</taxon>
    </lineage>
</organism>
<keyword evidence="3" id="KW-1003">Cell membrane</keyword>
<dbReference type="Proteomes" id="UP000198619">
    <property type="component" value="Unassembled WGS sequence"/>
</dbReference>
<gene>
    <name evidence="9" type="ORF">SAMN04488528_100594</name>
</gene>
<comment type="subcellular location">
    <subcellularLocation>
        <location evidence="1">Cell membrane</location>
        <topology evidence="1">Multi-pass membrane protein</topology>
    </subcellularLocation>
</comment>
<feature type="transmembrane region" description="Helical" evidence="7">
    <location>
        <begin position="164"/>
        <end position="186"/>
    </location>
</feature>
<keyword evidence="4 7" id="KW-0812">Transmembrane</keyword>
<evidence type="ECO:0000313" key="9">
    <source>
        <dbReference type="EMBL" id="SFA88020.1"/>
    </source>
</evidence>
<evidence type="ECO:0000256" key="3">
    <source>
        <dbReference type="ARBA" id="ARBA00022475"/>
    </source>
</evidence>
<dbReference type="AlphaFoldDB" id="A0A1I0WIR8"/>
<dbReference type="InterPro" id="IPR042094">
    <property type="entry name" value="T2SS_GspF_sf"/>
</dbReference>